<dbReference type="Pfam" id="PF13632">
    <property type="entry name" value="Glyco_trans_2_3"/>
    <property type="match status" value="1"/>
</dbReference>
<evidence type="ECO:0000313" key="10">
    <source>
        <dbReference type="EMBL" id="MDI3386948.1"/>
    </source>
</evidence>
<protein>
    <submittedName>
        <fullName evidence="10">Glycosyltransferase</fullName>
    </submittedName>
</protein>
<evidence type="ECO:0000256" key="8">
    <source>
        <dbReference type="SAM" id="Phobius"/>
    </source>
</evidence>
<feature type="compositionally biased region" description="Low complexity" evidence="7">
    <location>
        <begin position="621"/>
        <end position="641"/>
    </location>
</feature>
<evidence type="ECO:0000256" key="7">
    <source>
        <dbReference type="SAM" id="MobiDB-lite"/>
    </source>
</evidence>
<feature type="compositionally biased region" description="Pro residues" evidence="7">
    <location>
        <begin position="605"/>
        <end position="614"/>
    </location>
</feature>
<dbReference type="InterPro" id="IPR050321">
    <property type="entry name" value="Glycosyltr_2/OpgH_subfam"/>
</dbReference>
<evidence type="ECO:0000256" key="5">
    <source>
        <dbReference type="ARBA" id="ARBA00022989"/>
    </source>
</evidence>
<evidence type="ECO:0000313" key="11">
    <source>
        <dbReference type="Proteomes" id="UP001224661"/>
    </source>
</evidence>
<keyword evidence="6 8" id="KW-0472">Membrane</keyword>
<evidence type="ECO:0000256" key="3">
    <source>
        <dbReference type="ARBA" id="ARBA00022679"/>
    </source>
</evidence>
<keyword evidence="2" id="KW-0328">Glycosyltransferase</keyword>
<dbReference type="RefSeq" id="WP_282513235.1">
    <property type="nucleotide sequence ID" value="NZ_JASCIR010000008.1"/>
</dbReference>
<feature type="domain" description="Glycosyltransferase 2-like" evidence="9">
    <location>
        <begin position="257"/>
        <end position="447"/>
    </location>
</feature>
<keyword evidence="4 8" id="KW-0812">Transmembrane</keyword>
<feature type="transmembrane region" description="Helical" evidence="8">
    <location>
        <begin position="76"/>
        <end position="98"/>
    </location>
</feature>
<accession>A0ABT6RT53</accession>
<feature type="region of interest" description="Disordered" evidence="7">
    <location>
        <begin position="597"/>
        <end position="688"/>
    </location>
</feature>
<gene>
    <name evidence="10" type="ORF">QIS99_12150</name>
</gene>
<keyword evidence="11" id="KW-1185">Reference proteome</keyword>
<dbReference type="CDD" id="cd06421">
    <property type="entry name" value="CESA_CelA_like"/>
    <property type="match status" value="1"/>
</dbReference>
<dbReference type="InterPro" id="IPR001173">
    <property type="entry name" value="Glyco_trans_2-like"/>
</dbReference>
<dbReference type="EMBL" id="JASCIR010000008">
    <property type="protein sequence ID" value="MDI3386948.1"/>
    <property type="molecule type" value="Genomic_DNA"/>
</dbReference>
<keyword evidence="3" id="KW-0808">Transferase</keyword>
<comment type="caution">
    <text evidence="10">The sequence shown here is derived from an EMBL/GenBank/DDBJ whole genome shotgun (WGS) entry which is preliminary data.</text>
</comment>
<dbReference type="SUPFAM" id="SSF53448">
    <property type="entry name" value="Nucleotide-diphospho-sugar transferases"/>
    <property type="match status" value="1"/>
</dbReference>
<feature type="transmembrane region" description="Helical" evidence="8">
    <location>
        <begin position="568"/>
        <end position="588"/>
    </location>
</feature>
<evidence type="ECO:0000256" key="2">
    <source>
        <dbReference type="ARBA" id="ARBA00022676"/>
    </source>
</evidence>
<feature type="transmembrane region" description="Helical" evidence="8">
    <location>
        <begin position="543"/>
        <end position="562"/>
    </location>
</feature>
<reference evidence="10 11" key="1">
    <citation type="submission" date="2023-05" db="EMBL/GenBank/DDBJ databases">
        <title>Draft genome sequence of Streptomyces sp. B-S-A8 isolated from a cave soil in Thailand.</title>
        <authorList>
            <person name="Chamroensaksri N."/>
            <person name="Muangham S."/>
        </authorList>
    </citation>
    <scope>NUCLEOTIDE SEQUENCE [LARGE SCALE GENOMIC DNA]</scope>
    <source>
        <strain evidence="10 11">B-S-A8</strain>
    </source>
</reference>
<dbReference type="InterPro" id="IPR029044">
    <property type="entry name" value="Nucleotide-diphossugar_trans"/>
</dbReference>
<comment type="subcellular location">
    <subcellularLocation>
        <location evidence="1">Membrane</location>
        <topology evidence="1">Multi-pass membrane protein</topology>
    </subcellularLocation>
</comment>
<keyword evidence="5 8" id="KW-1133">Transmembrane helix</keyword>
<name>A0ABT6RT53_9ACTN</name>
<evidence type="ECO:0000256" key="4">
    <source>
        <dbReference type="ARBA" id="ARBA00022692"/>
    </source>
</evidence>
<evidence type="ECO:0000259" key="9">
    <source>
        <dbReference type="Pfam" id="PF13632"/>
    </source>
</evidence>
<dbReference type="PANTHER" id="PTHR43867">
    <property type="entry name" value="CELLULOSE SYNTHASE CATALYTIC SUBUNIT A [UDP-FORMING]"/>
    <property type="match status" value="1"/>
</dbReference>
<evidence type="ECO:0000256" key="6">
    <source>
        <dbReference type="ARBA" id="ARBA00023136"/>
    </source>
</evidence>
<dbReference type="Proteomes" id="UP001224661">
    <property type="component" value="Unassembled WGS sequence"/>
</dbReference>
<feature type="compositionally biased region" description="Pro residues" evidence="7">
    <location>
        <begin position="642"/>
        <end position="653"/>
    </location>
</feature>
<dbReference type="PANTHER" id="PTHR43867:SF2">
    <property type="entry name" value="CELLULOSE SYNTHASE CATALYTIC SUBUNIT A [UDP-FORMING]"/>
    <property type="match status" value="1"/>
</dbReference>
<proteinExistence type="predicted"/>
<feature type="transmembrane region" description="Helical" evidence="8">
    <location>
        <begin position="433"/>
        <end position="454"/>
    </location>
</feature>
<dbReference type="Gene3D" id="3.90.550.10">
    <property type="entry name" value="Spore Coat Polysaccharide Biosynthesis Protein SpsA, Chain A"/>
    <property type="match status" value="1"/>
</dbReference>
<organism evidence="10 11">
    <name type="scientific">Streptomyces solicavernae</name>
    <dbReference type="NCBI Taxonomy" id="3043614"/>
    <lineage>
        <taxon>Bacteria</taxon>
        <taxon>Bacillati</taxon>
        <taxon>Actinomycetota</taxon>
        <taxon>Actinomycetes</taxon>
        <taxon>Kitasatosporales</taxon>
        <taxon>Streptomycetaceae</taxon>
        <taxon>Streptomyces</taxon>
    </lineage>
</organism>
<sequence>MTSTPTGAGPGSDPSRTTQLRVLSNRTGGFRRLKKSLPRYDYEHYSRLAGPLTQPDPGTPYKVRYRSLLSQEPHRIRAALMLGAAPLLSLVLLAWLLQPEHWTKRDYVPNAYLEHLDVVMLVSIGLIEFFRCMNVLSNAHATLVARDPVPVVPETGTRVAFLTSFVPGKEPIEMVTKTLEAAVRIRHRGLLHVWLLDEGDDPEVKEVCARLGVHHFSRKGVEKWNQTKGPHRARTKHGNYNAWLDAHGDAYDYFASVDTDHVPLPNYLERMLGYFRDPDVGFVIGPQVYGNYDTFVTKAAESQQFLFHALIQRAGNRYGAPMFVGTSNAVRIRALQQIGGLYDSITEDMATGFEIHRHRNPVTGKKWRSVYTPDVLAVGEGPNAWTDFFTQQLRWSRGTYETILKQYWKGWYSLPPGKLFNYTMMIIFYPMSALNWILAALSCALFLGLGASGVNIDPTIWLMLYGNASALQIGLYVWNRRHNVSPHEPEGSGGVAGMVMSALSAPIYARSLMDAVLRRKSKFVVTPKGESASPDTLFGTFRIHLFFILVFAGSIAAAFVYGNAHPAMITWASFALLITAAPIFAWRYTWRQEKKRRKSAAAPGSPTPSAAPEPRPGDTLQQPVVVPQEPAQPVPQAVQQPVPQPVPQPPDPRLPGAHAPRRRPSWAAAEPAQAGDETVQISLGGHKK</sequence>
<feature type="transmembrane region" description="Helical" evidence="8">
    <location>
        <begin position="460"/>
        <end position="478"/>
    </location>
</feature>
<evidence type="ECO:0000256" key="1">
    <source>
        <dbReference type="ARBA" id="ARBA00004141"/>
    </source>
</evidence>